<evidence type="ECO:0000313" key="3">
    <source>
        <dbReference type="Proteomes" id="UP001597304"/>
    </source>
</evidence>
<sequence>MDRRATLIGRFLLLSVLGLIVLIPLWYMAAPLFARPPTWLAGKAMEALFPWVKGFDLKAATSILYTSVQVRMRGPSGDVFVEATPSAPYPILGYGVALIWAMLIASRTPRWWLKGLAATAILFVSQAIGICFVWLKNLVVSIGPAAIDYLGVSRFQANAILYGHQFSVLMMTPMLPILLWLLFNKRFVAALWLEAALEGPGEKKASAQHDVAVKEPQA</sequence>
<proteinExistence type="predicted"/>
<reference evidence="3" key="1">
    <citation type="journal article" date="2019" name="Int. J. Syst. Evol. Microbiol.">
        <title>The Global Catalogue of Microorganisms (GCM) 10K type strain sequencing project: providing services to taxonomists for standard genome sequencing and annotation.</title>
        <authorList>
            <consortium name="The Broad Institute Genomics Platform"/>
            <consortium name="The Broad Institute Genome Sequencing Center for Infectious Disease"/>
            <person name="Wu L."/>
            <person name="Ma J."/>
        </authorList>
    </citation>
    <scope>NUCLEOTIDE SEQUENCE [LARGE SCALE GENOMIC DNA]</scope>
    <source>
        <strain evidence="3">LMG 29247</strain>
    </source>
</reference>
<feature type="transmembrane region" description="Helical" evidence="1">
    <location>
        <begin position="112"/>
        <end position="135"/>
    </location>
</feature>
<dbReference type="Proteomes" id="UP001597304">
    <property type="component" value="Unassembled WGS sequence"/>
</dbReference>
<feature type="transmembrane region" description="Helical" evidence="1">
    <location>
        <begin position="7"/>
        <end position="29"/>
    </location>
</feature>
<keyword evidence="1" id="KW-0812">Transmembrane</keyword>
<organism evidence="2 3">
    <name type="scientific">Ottowia flava</name>
    <dbReference type="NCBI Taxonomy" id="2675430"/>
    <lineage>
        <taxon>Bacteria</taxon>
        <taxon>Pseudomonadati</taxon>
        <taxon>Pseudomonadota</taxon>
        <taxon>Betaproteobacteria</taxon>
        <taxon>Burkholderiales</taxon>
        <taxon>Comamonadaceae</taxon>
        <taxon>Ottowia</taxon>
    </lineage>
</organism>
<accession>A0ABW4KX25</accession>
<evidence type="ECO:0000313" key="2">
    <source>
        <dbReference type="EMBL" id="MFD1711341.1"/>
    </source>
</evidence>
<keyword evidence="3" id="KW-1185">Reference proteome</keyword>
<dbReference type="EMBL" id="JBHUEJ010000024">
    <property type="protein sequence ID" value="MFD1711341.1"/>
    <property type="molecule type" value="Genomic_DNA"/>
</dbReference>
<keyword evidence="1" id="KW-1133">Transmembrane helix</keyword>
<comment type="caution">
    <text evidence="2">The sequence shown here is derived from an EMBL/GenBank/DDBJ whole genome shotgun (WGS) entry which is preliminary data.</text>
</comment>
<dbReference type="NCBIfam" id="NF041730">
    <property type="entry name" value="XrtH_assoc"/>
    <property type="match status" value="1"/>
</dbReference>
<feature type="transmembrane region" description="Helical" evidence="1">
    <location>
        <begin position="87"/>
        <end position="105"/>
    </location>
</feature>
<protein>
    <submittedName>
        <fullName evidence="2">Exosortase H-associated membrane protein</fullName>
    </submittedName>
</protein>
<feature type="transmembrane region" description="Helical" evidence="1">
    <location>
        <begin position="159"/>
        <end position="183"/>
    </location>
</feature>
<gene>
    <name evidence="2" type="ORF">ACFSF0_12040</name>
</gene>
<keyword evidence="1" id="KW-0472">Membrane</keyword>
<evidence type="ECO:0000256" key="1">
    <source>
        <dbReference type="SAM" id="Phobius"/>
    </source>
</evidence>
<name>A0ABW4KX25_9BURK</name>
<dbReference type="RefSeq" id="WP_147913864.1">
    <property type="nucleotide sequence ID" value="NZ_JBHUEJ010000024.1"/>
</dbReference>
<dbReference type="InterPro" id="IPR049823">
    <property type="entry name" value="XrtH_assoc"/>
</dbReference>